<dbReference type="GO" id="GO:0016020">
    <property type="term" value="C:membrane"/>
    <property type="evidence" value="ECO:0007669"/>
    <property type="project" value="TreeGrafter"/>
</dbReference>
<dbReference type="AlphaFoldDB" id="A0A7L4A4J2"/>
<dbReference type="GO" id="GO:0007289">
    <property type="term" value="P:spermatid nucleus differentiation"/>
    <property type="evidence" value="ECO:0007669"/>
    <property type="project" value="TreeGrafter"/>
</dbReference>
<evidence type="ECO:0000256" key="2">
    <source>
        <dbReference type="ARBA" id="ARBA00022737"/>
    </source>
</evidence>
<evidence type="ECO:0000256" key="3">
    <source>
        <dbReference type="ARBA" id="ARBA00022771"/>
    </source>
</evidence>
<protein>
    <submittedName>
        <fullName evidence="8">AGFG1 protein</fullName>
    </submittedName>
</protein>
<feature type="compositionally biased region" description="Polar residues" evidence="6">
    <location>
        <begin position="261"/>
        <end position="279"/>
    </location>
</feature>
<sequence>MAASAKRKQEEKHLKLLREMSSLPPNRKCFDCDQRGPTYTDMTVGSFVCTSCSGILRGLNPPHRVKSISMTTFTQQEIEFLQKHGNEVMVKIAKLRSTSSHTSVLEKLRRTFHVKLVKTIALFECRYVPPEQAKVVASVHASISGSSASSTSSTPEVKPLKSLLGEAAPTLHLNKGTPSQSPVVVRSQGQQQQEKKQFDLLSDLGSDIFAAAPPQSTATANFANFAHFNSHTAQNSANAGFANFDAFGQSSGSSNFGGFPTASQSSFQPQNTGGSAGSVNANFAHFDNFPKSSSADFGAFNASQSSTTATAASKAAVNKPNLQSADKYAALANLDNIFSAGQGGSEQGSGFSTVVSASAGPALSTPNQSSVSSDKYAALAELDSVFSSTANSSNAYTSTSNVSSNAFGTVPVAATAQTQPASSSVPAPFGATPSTNPFVAAPVAPVAPSTNPFQTNSRGATAATFGTASMSMPAGFGTPASYSLPTSFSGNFQQPTFPTQAAFPQQTAFAQQPNGAGFAAFGQAKPVVTPFGQVAAVGVSSNPFMAGAPTGQFPTGSSSTNPFL</sequence>
<feature type="non-terminal residue" evidence="8">
    <location>
        <position position="564"/>
    </location>
</feature>
<dbReference type="InterPro" id="IPR038508">
    <property type="entry name" value="ArfGAP_dom_sf"/>
</dbReference>
<dbReference type="GO" id="GO:0008270">
    <property type="term" value="F:zinc ion binding"/>
    <property type="evidence" value="ECO:0007669"/>
    <property type="project" value="UniProtKB-KW"/>
</dbReference>
<dbReference type="GO" id="GO:0005096">
    <property type="term" value="F:GTPase activator activity"/>
    <property type="evidence" value="ECO:0007669"/>
    <property type="project" value="InterPro"/>
</dbReference>
<dbReference type="InterPro" id="IPR037278">
    <property type="entry name" value="ARFGAP/RecO"/>
</dbReference>
<dbReference type="EMBL" id="VZZV01000408">
    <property type="protein sequence ID" value="NXW19882.1"/>
    <property type="molecule type" value="Genomic_DNA"/>
</dbReference>
<feature type="non-terminal residue" evidence="8">
    <location>
        <position position="1"/>
    </location>
</feature>
<feature type="domain" description="Arf-GAP" evidence="7">
    <location>
        <begin position="11"/>
        <end position="87"/>
    </location>
</feature>
<evidence type="ECO:0000256" key="6">
    <source>
        <dbReference type="SAM" id="MobiDB-lite"/>
    </source>
</evidence>
<evidence type="ECO:0000259" key="7">
    <source>
        <dbReference type="PROSITE" id="PS50115"/>
    </source>
</evidence>
<keyword evidence="2" id="KW-0677">Repeat</keyword>
<dbReference type="FunFam" id="3.30.450.50:FF:000005">
    <property type="entry name" value="arf-GAP domain and FG repeat-containing protein 1"/>
    <property type="match status" value="1"/>
</dbReference>
<dbReference type="Pfam" id="PF01412">
    <property type="entry name" value="ArfGap"/>
    <property type="match status" value="1"/>
</dbReference>
<dbReference type="Gene3D" id="3.30.450.50">
    <property type="entry name" value="Longin domain"/>
    <property type="match status" value="1"/>
</dbReference>
<dbReference type="SUPFAM" id="SSF57863">
    <property type="entry name" value="ArfGap/RecO-like zinc finger"/>
    <property type="match status" value="1"/>
</dbReference>
<accession>A0A7L4A4J2</accession>
<organism evidence="8 9">
    <name type="scientific">Circaetus pectoralis</name>
    <name type="common">black-chested snake-eagle</name>
    <dbReference type="NCBI Taxonomy" id="321084"/>
    <lineage>
        <taxon>Eukaryota</taxon>
        <taxon>Metazoa</taxon>
        <taxon>Chordata</taxon>
        <taxon>Craniata</taxon>
        <taxon>Vertebrata</taxon>
        <taxon>Euteleostomi</taxon>
        <taxon>Archelosauria</taxon>
        <taxon>Archosauria</taxon>
        <taxon>Dinosauria</taxon>
        <taxon>Saurischia</taxon>
        <taxon>Theropoda</taxon>
        <taxon>Coelurosauria</taxon>
        <taxon>Aves</taxon>
        <taxon>Neognathae</taxon>
        <taxon>Neoaves</taxon>
        <taxon>Telluraves</taxon>
        <taxon>Accipitrimorphae</taxon>
        <taxon>Accipitriformes</taxon>
        <taxon>Accipitridae</taxon>
        <taxon>Accipitrinae</taxon>
        <taxon>Circaetus</taxon>
    </lineage>
</organism>
<evidence type="ECO:0000256" key="4">
    <source>
        <dbReference type="ARBA" id="ARBA00022833"/>
    </source>
</evidence>
<dbReference type="Proteomes" id="UP000562238">
    <property type="component" value="Unassembled WGS sequence"/>
</dbReference>
<keyword evidence="9" id="KW-1185">Reference proteome</keyword>
<dbReference type="PROSITE" id="PS50115">
    <property type="entry name" value="ARFGAP"/>
    <property type="match status" value="1"/>
</dbReference>
<dbReference type="PANTHER" id="PTHR46134">
    <property type="entry name" value="DRONGO, ISOFORM F"/>
    <property type="match status" value="1"/>
</dbReference>
<reference evidence="8 9" key="1">
    <citation type="submission" date="2019-09" db="EMBL/GenBank/DDBJ databases">
        <title>Bird 10,000 Genomes (B10K) Project - Family phase.</title>
        <authorList>
            <person name="Zhang G."/>
        </authorList>
    </citation>
    <scope>NUCLEOTIDE SEQUENCE [LARGE SCALE GENOMIC DNA]</scope>
    <source>
        <strain evidence="8">B10K-DU-010-60</strain>
        <tissue evidence="8">Muscle</tissue>
    </source>
</reference>
<feature type="region of interest" description="Disordered" evidence="6">
    <location>
        <begin position="171"/>
        <end position="195"/>
    </location>
</feature>
<dbReference type="SMART" id="SM00105">
    <property type="entry name" value="ArfGap"/>
    <property type="match status" value="1"/>
</dbReference>
<name>A0A7L4A4J2_9AVES</name>
<proteinExistence type="predicted"/>
<evidence type="ECO:0000256" key="5">
    <source>
        <dbReference type="PROSITE-ProRule" id="PRU00288"/>
    </source>
</evidence>
<dbReference type="PRINTS" id="PR00405">
    <property type="entry name" value="REVINTRACTNG"/>
</dbReference>
<feature type="region of interest" description="Disordered" evidence="6">
    <location>
        <begin position="258"/>
        <end position="279"/>
    </location>
</feature>
<dbReference type="InterPro" id="IPR052248">
    <property type="entry name" value="Arf-GAP_FG-repeat_protein"/>
</dbReference>
<dbReference type="GO" id="GO:0031410">
    <property type="term" value="C:cytoplasmic vesicle"/>
    <property type="evidence" value="ECO:0007669"/>
    <property type="project" value="TreeGrafter"/>
</dbReference>
<evidence type="ECO:0000313" key="9">
    <source>
        <dbReference type="Proteomes" id="UP000562238"/>
    </source>
</evidence>
<dbReference type="GO" id="GO:0045109">
    <property type="term" value="P:intermediate filament organization"/>
    <property type="evidence" value="ECO:0007669"/>
    <property type="project" value="TreeGrafter"/>
</dbReference>
<evidence type="ECO:0000256" key="1">
    <source>
        <dbReference type="ARBA" id="ARBA00022723"/>
    </source>
</evidence>
<keyword evidence="4" id="KW-0862">Zinc</keyword>
<keyword evidence="1" id="KW-0479">Metal-binding</keyword>
<gene>
    <name evidence="8" type="primary">Agfg1</name>
    <name evidence="8" type="ORF">CIRPEC_R11481</name>
</gene>
<feature type="compositionally biased region" description="Low complexity" evidence="6">
    <location>
        <begin position="179"/>
        <end position="192"/>
    </location>
</feature>
<evidence type="ECO:0000313" key="8">
    <source>
        <dbReference type="EMBL" id="NXW19882.1"/>
    </source>
</evidence>
<comment type="caution">
    <text evidence="8">The sequence shown here is derived from an EMBL/GenBank/DDBJ whole genome shotgun (WGS) entry which is preliminary data.</text>
</comment>
<keyword evidence="3 5" id="KW-0863">Zinc-finger</keyword>
<dbReference type="PANTHER" id="PTHR46134:SF3">
    <property type="entry name" value="ARFGAP WITH FG REPEATS 1"/>
    <property type="match status" value="1"/>
</dbReference>
<dbReference type="Gene3D" id="1.10.220.150">
    <property type="entry name" value="Arf GTPase activating protein"/>
    <property type="match status" value="1"/>
</dbReference>
<dbReference type="InterPro" id="IPR001164">
    <property type="entry name" value="ArfGAP_dom"/>
</dbReference>
<dbReference type="GO" id="GO:0001675">
    <property type="term" value="P:acrosome assembly"/>
    <property type="evidence" value="ECO:0007669"/>
    <property type="project" value="TreeGrafter"/>
</dbReference>